<proteinExistence type="predicted"/>
<gene>
    <name evidence="1" type="ORF">BC792_12757</name>
</gene>
<dbReference type="AlphaFoldDB" id="A0A5S5D2S6"/>
<evidence type="ECO:0000313" key="1">
    <source>
        <dbReference type="EMBL" id="TYP89456.1"/>
    </source>
</evidence>
<dbReference type="OrthoDB" id="9970745at2"/>
<sequence length="84" mass="9716">MENNLNNVHVVIYGHEMLKEAVTRIRREHLTVEPNYHEEYDAGNDCLVFRNNEFSLVACPVRHPVEVSLNQLVEIIVGGEDDRD</sequence>
<dbReference type="EMBL" id="VNHX01000027">
    <property type="protein sequence ID" value="TYP89456.1"/>
    <property type="molecule type" value="Genomic_DNA"/>
</dbReference>
<protein>
    <submittedName>
        <fullName evidence="1">Uncharacterized protein</fullName>
    </submittedName>
</protein>
<dbReference type="RefSeq" id="WP_148910046.1">
    <property type="nucleotide sequence ID" value="NZ_VNHX01000027.1"/>
</dbReference>
<keyword evidence="2" id="KW-1185">Reference proteome</keyword>
<reference evidence="1 2" key="1">
    <citation type="submission" date="2019-07" db="EMBL/GenBank/DDBJ databases">
        <title>Genomic Encyclopedia of Archaeal and Bacterial Type Strains, Phase II (KMG-II): from individual species to whole genera.</title>
        <authorList>
            <person name="Goeker M."/>
        </authorList>
    </citation>
    <scope>NUCLEOTIDE SEQUENCE [LARGE SCALE GENOMIC DNA]</scope>
    <source>
        <strain evidence="1 2">DSM 18850</strain>
    </source>
</reference>
<dbReference type="Proteomes" id="UP000325105">
    <property type="component" value="Unassembled WGS sequence"/>
</dbReference>
<accession>A0A5S5D2S6</accession>
<comment type="caution">
    <text evidence="1">The sequence shown here is derived from an EMBL/GenBank/DDBJ whole genome shotgun (WGS) entry which is preliminary data.</text>
</comment>
<evidence type="ECO:0000313" key="2">
    <source>
        <dbReference type="Proteomes" id="UP000325105"/>
    </source>
</evidence>
<name>A0A5S5D2S6_9SPHI</name>
<organism evidence="1 2">
    <name type="scientific">Sphingobacterium allocomposti</name>
    <dbReference type="NCBI Taxonomy" id="415956"/>
    <lineage>
        <taxon>Bacteria</taxon>
        <taxon>Pseudomonadati</taxon>
        <taxon>Bacteroidota</taxon>
        <taxon>Sphingobacteriia</taxon>
        <taxon>Sphingobacteriales</taxon>
        <taxon>Sphingobacteriaceae</taxon>
        <taxon>Sphingobacterium</taxon>
    </lineage>
</organism>